<proteinExistence type="predicted"/>
<comment type="caution">
    <text evidence="1">The sequence shown here is derived from an EMBL/GenBank/DDBJ whole genome shotgun (WGS) entry which is preliminary data.</text>
</comment>
<dbReference type="NCBIfam" id="TIGR02167">
    <property type="entry name" value="Liste_lipo_26"/>
    <property type="match status" value="5"/>
</dbReference>
<name>A0A9D0ZRE8_9FIRM</name>
<dbReference type="SUPFAM" id="SSF52047">
    <property type="entry name" value="RNI-like"/>
    <property type="match status" value="1"/>
</dbReference>
<gene>
    <name evidence="1" type="ORF">IAB27_05895</name>
</gene>
<reference evidence="1" key="1">
    <citation type="submission" date="2020-10" db="EMBL/GenBank/DDBJ databases">
        <authorList>
            <person name="Gilroy R."/>
        </authorList>
    </citation>
    <scope>NUCLEOTIDE SEQUENCE</scope>
    <source>
        <strain evidence="1">CHK147-3167</strain>
    </source>
</reference>
<dbReference type="Proteomes" id="UP000886786">
    <property type="component" value="Unassembled WGS sequence"/>
</dbReference>
<dbReference type="Gene3D" id="3.80.10.10">
    <property type="entry name" value="Ribonuclease Inhibitor"/>
    <property type="match status" value="1"/>
</dbReference>
<organism evidence="1 2">
    <name type="scientific">Candidatus Coprosoma intestinipullorum</name>
    <dbReference type="NCBI Taxonomy" id="2840752"/>
    <lineage>
        <taxon>Bacteria</taxon>
        <taxon>Bacillati</taxon>
        <taxon>Bacillota</taxon>
        <taxon>Bacillota incertae sedis</taxon>
        <taxon>Candidatus Coprosoma</taxon>
    </lineage>
</organism>
<accession>A0A9D0ZRE8</accession>
<reference evidence="1" key="2">
    <citation type="journal article" date="2021" name="PeerJ">
        <title>Extensive microbial diversity within the chicken gut microbiome revealed by metagenomics and culture.</title>
        <authorList>
            <person name="Gilroy R."/>
            <person name="Ravi A."/>
            <person name="Getino M."/>
            <person name="Pursley I."/>
            <person name="Horton D.L."/>
            <person name="Alikhan N.F."/>
            <person name="Baker D."/>
            <person name="Gharbi K."/>
            <person name="Hall N."/>
            <person name="Watson M."/>
            <person name="Adriaenssens E.M."/>
            <person name="Foster-Nyarko E."/>
            <person name="Jarju S."/>
            <person name="Secka A."/>
            <person name="Antonio M."/>
            <person name="Oren A."/>
            <person name="Chaudhuri R.R."/>
            <person name="La Ragione R."/>
            <person name="Hildebrand F."/>
            <person name="Pallen M.J."/>
        </authorList>
    </citation>
    <scope>NUCLEOTIDE SEQUENCE</scope>
    <source>
        <strain evidence="1">CHK147-3167</strain>
    </source>
</reference>
<dbReference type="InterPro" id="IPR032675">
    <property type="entry name" value="LRR_dom_sf"/>
</dbReference>
<protein>
    <submittedName>
        <fullName evidence="1">BspA family leucine-rich repeat surface protein</fullName>
    </submittedName>
</protein>
<dbReference type="EMBL" id="DVFV01000103">
    <property type="protein sequence ID" value="HIQ91136.1"/>
    <property type="molecule type" value="Genomic_DNA"/>
</dbReference>
<dbReference type="InterPro" id="IPR011889">
    <property type="entry name" value="Liste_lipo_26"/>
</dbReference>
<dbReference type="Pfam" id="PF03382">
    <property type="entry name" value="DUF285"/>
    <property type="match status" value="2"/>
</dbReference>
<dbReference type="AlphaFoldDB" id="A0A9D0ZRE8"/>
<evidence type="ECO:0000313" key="1">
    <source>
        <dbReference type="EMBL" id="HIQ91136.1"/>
    </source>
</evidence>
<dbReference type="InterPro" id="IPR005046">
    <property type="entry name" value="DUF285"/>
</dbReference>
<sequence length="337" mass="37868">MTSGYAAFSTNITLHAKGNIKEKSRVIQSWTSVSQTDFHSDYYKQNIVSATFMDNNNVPDSAVESWNVSEDKENGEVMAWVVPTASDNSKYDLYIGAKAGVIANENSRNLFDSFYNIKSIVFNDNFDTSNATTMQSMFRRCVNLIELDLSSFDTSNVTDMVGMFQSDDADNSMKIQRIILGENFNTSKVTNMRAMFGNCYSLVDVDVSGFDTRNVTNMRDMFASCFALPKVDVSNFDTSKVTNMQGMFYRCRSLTELDISNFDTSNVTNMRSMFSELNFDKLDLCSFDTRKVVDMNGIFSGTNLQSIYVGPNWTTENADITHMFYNSSVSSVTTGQC</sequence>
<evidence type="ECO:0000313" key="2">
    <source>
        <dbReference type="Proteomes" id="UP000886786"/>
    </source>
</evidence>